<evidence type="ECO:0000313" key="2">
    <source>
        <dbReference type="EMBL" id="PWG52995.1"/>
    </source>
</evidence>
<organism evidence="1 3">
    <name type="scientific">Ligilactobacillus salivarius</name>
    <dbReference type="NCBI Taxonomy" id="1624"/>
    <lineage>
        <taxon>Bacteria</taxon>
        <taxon>Bacillati</taxon>
        <taxon>Bacillota</taxon>
        <taxon>Bacilli</taxon>
        <taxon>Lactobacillales</taxon>
        <taxon>Lactobacillaceae</taxon>
        <taxon>Ligilactobacillus</taxon>
    </lineage>
</organism>
<reference evidence="1 3" key="1">
    <citation type="submission" date="2017-03" db="EMBL/GenBank/DDBJ databases">
        <title>Phylogenomics and comparative genomics of Lactobacillus salivarius, a mammalian gut commensal.</title>
        <authorList>
            <person name="Harris H.M."/>
        </authorList>
    </citation>
    <scope>NUCLEOTIDE SEQUENCE [LARGE SCALE GENOMIC DNA]</scope>
    <source>
        <strain evidence="1 3">JCM 1047</strain>
    </source>
</reference>
<dbReference type="EMBL" id="QFAS01000005">
    <property type="protein sequence ID" value="PWG52995.1"/>
    <property type="molecule type" value="Genomic_DNA"/>
</dbReference>
<evidence type="ECO:0000313" key="3">
    <source>
        <dbReference type="Proteomes" id="UP000192575"/>
    </source>
</evidence>
<dbReference type="AlphaFoldDB" id="A0A1V9RC59"/>
<proteinExistence type="predicted"/>
<gene>
    <name evidence="1" type="ORF">B6U56_04780</name>
    <name evidence="2" type="ORF">DB362_03525</name>
</gene>
<evidence type="ECO:0000313" key="4">
    <source>
        <dbReference type="Proteomes" id="UP000245607"/>
    </source>
</evidence>
<dbReference type="Proteomes" id="UP000192575">
    <property type="component" value="Unassembled WGS sequence"/>
</dbReference>
<comment type="caution">
    <text evidence="1">The sequence shown here is derived from an EMBL/GenBank/DDBJ whole genome shotgun (WGS) entry which is preliminary data.</text>
</comment>
<reference evidence="2 4" key="2">
    <citation type="submission" date="2018-05" db="EMBL/GenBank/DDBJ databases">
        <title>Lactobacillus salivarius genome sequencing and assembly.</title>
        <authorList>
            <person name="Audisio C."/>
            <person name="Albarracin L."/>
            <person name="Torres M.J."/>
            <person name="Hebert E.M."/>
            <person name="Saavedra L."/>
        </authorList>
    </citation>
    <scope>NUCLEOTIDE SEQUENCE [LARGE SCALE GENOMIC DNA]</scope>
    <source>
        <strain evidence="2 4">A3iob</strain>
    </source>
</reference>
<sequence>MYIEIYFIKLKIMLEICNSFRNHDTVDIQNCSSKMKTAVTLDVKFTSKETRRNRKDILVHYVLYLIYEIYQKRITK</sequence>
<evidence type="ECO:0000313" key="1">
    <source>
        <dbReference type="EMBL" id="OQQ90603.1"/>
    </source>
</evidence>
<protein>
    <submittedName>
        <fullName evidence="1">Uncharacterized protein</fullName>
    </submittedName>
</protein>
<accession>A0A1V9RC59</accession>
<dbReference type="Proteomes" id="UP000245607">
    <property type="component" value="Unassembled WGS sequence"/>
</dbReference>
<name>A0A1V9RC59_9LACO</name>
<dbReference type="EMBL" id="NBEF01000017">
    <property type="protein sequence ID" value="OQQ90603.1"/>
    <property type="molecule type" value="Genomic_DNA"/>
</dbReference>